<dbReference type="Pfam" id="PF00246">
    <property type="entry name" value="Peptidase_M14"/>
    <property type="match status" value="1"/>
</dbReference>
<name>A0A0C2H8U7_9BILA</name>
<feature type="domain" description="Peptidase M14" evidence="3">
    <location>
        <begin position="84"/>
        <end position="141"/>
    </location>
</feature>
<dbReference type="OrthoDB" id="3626597at2759"/>
<dbReference type="GO" id="GO:0006508">
    <property type="term" value="P:proteolysis"/>
    <property type="evidence" value="ECO:0007669"/>
    <property type="project" value="InterPro"/>
</dbReference>
<reference evidence="4 5" key="1">
    <citation type="submission" date="2013-12" db="EMBL/GenBank/DDBJ databases">
        <title>Draft genome of the parsitic nematode Ancylostoma duodenale.</title>
        <authorList>
            <person name="Mitreva M."/>
        </authorList>
    </citation>
    <scope>NUCLEOTIDE SEQUENCE [LARGE SCALE GENOMIC DNA]</scope>
    <source>
        <strain evidence="4 5">Zhejiang</strain>
    </source>
</reference>
<sequence>MQLHQVAQLLQRQSNFNVELLLFVATAQQRNFISRNGIATPWRCGVARGGNGGATTQQFMQASPWHLTEQPQNKSCGVQFNLAQYHSFADVINYLNALAITYPERVSVQPIGTSHEGRQIPLIKKQSSFAEHLRNPTTWIV</sequence>
<keyword evidence="5" id="KW-1185">Reference proteome</keyword>
<accession>A0A0C2H8U7</accession>
<dbReference type="InterPro" id="IPR000834">
    <property type="entry name" value="Peptidase_M14"/>
</dbReference>
<dbReference type="EMBL" id="KN727327">
    <property type="protein sequence ID" value="KIH65961.1"/>
    <property type="molecule type" value="Genomic_DNA"/>
</dbReference>
<dbReference type="AlphaFoldDB" id="A0A0C2H8U7"/>
<evidence type="ECO:0000313" key="5">
    <source>
        <dbReference type="Proteomes" id="UP000054047"/>
    </source>
</evidence>
<protein>
    <recommendedName>
        <fullName evidence="3">Peptidase M14 domain-containing protein</fullName>
    </recommendedName>
</protein>
<evidence type="ECO:0000256" key="1">
    <source>
        <dbReference type="ARBA" id="ARBA00005988"/>
    </source>
</evidence>
<evidence type="ECO:0000313" key="4">
    <source>
        <dbReference type="EMBL" id="KIH65961.1"/>
    </source>
</evidence>
<comment type="similarity">
    <text evidence="1 2">Belongs to the peptidase M14 family.</text>
</comment>
<dbReference type="GO" id="GO:0008270">
    <property type="term" value="F:zinc ion binding"/>
    <property type="evidence" value="ECO:0007669"/>
    <property type="project" value="InterPro"/>
</dbReference>
<dbReference type="SUPFAM" id="SSF53187">
    <property type="entry name" value="Zn-dependent exopeptidases"/>
    <property type="match status" value="1"/>
</dbReference>
<dbReference type="GO" id="GO:0004181">
    <property type="term" value="F:metallocarboxypeptidase activity"/>
    <property type="evidence" value="ECO:0007669"/>
    <property type="project" value="InterPro"/>
</dbReference>
<evidence type="ECO:0000259" key="3">
    <source>
        <dbReference type="PROSITE" id="PS52035"/>
    </source>
</evidence>
<gene>
    <name evidence="4" type="ORF">ANCDUO_03715</name>
</gene>
<comment type="caution">
    <text evidence="2">Lacks conserved residue(s) required for the propagation of feature annotation.</text>
</comment>
<dbReference type="Proteomes" id="UP000054047">
    <property type="component" value="Unassembled WGS sequence"/>
</dbReference>
<dbReference type="Gene3D" id="3.40.630.10">
    <property type="entry name" value="Zn peptidases"/>
    <property type="match status" value="1"/>
</dbReference>
<proteinExistence type="inferred from homology"/>
<evidence type="ECO:0000256" key="2">
    <source>
        <dbReference type="PROSITE-ProRule" id="PRU01379"/>
    </source>
</evidence>
<dbReference type="PROSITE" id="PS52035">
    <property type="entry name" value="PEPTIDASE_M14"/>
    <property type="match status" value="1"/>
</dbReference>
<organism evidence="4 5">
    <name type="scientific">Ancylostoma duodenale</name>
    <dbReference type="NCBI Taxonomy" id="51022"/>
    <lineage>
        <taxon>Eukaryota</taxon>
        <taxon>Metazoa</taxon>
        <taxon>Ecdysozoa</taxon>
        <taxon>Nematoda</taxon>
        <taxon>Chromadorea</taxon>
        <taxon>Rhabditida</taxon>
        <taxon>Rhabditina</taxon>
        <taxon>Rhabditomorpha</taxon>
        <taxon>Strongyloidea</taxon>
        <taxon>Ancylostomatidae</taxon>
        <taxon>Ancylostomatinae</taxon>
        <taxon>Ancylostoma</taxon>
    </lineage>
</organism>